<evidence type="ECO:0000256" key="2">
    <source>
        <dbReference type="SAM" id="Phobius"/>
    </source>
</evidence>
<reference evidence="4" key="1">
    <citation type="journal article" date="2019" name="Int. J. Syst. Evol. Microbiol.">
        <title>The Global Catalogue of Microorganisms (GCM) 10K type strain sequencing project: providing services to taxonomists for standard genome sequencing and annotation.</title>
        <authorList>
            <consortium name="The Broad Institute Genomics Platform"/>
            <consortium name="The Broad Institute Genome Sequencing Center for Infectious Disease"/>
            <person name="Wu L."/>
            <person name="Ma J."/>
        </authorList>
    </citation>
    <scope>NUCLEOTIDE SEQUENCE [LARGE SCALE GENOMIC DNA]</scope>
    <source>
        <strain evidence="4">CGMCC 1.13681</strain>
    </source>
</reference>
<dbReference type="EMBL" id="JBHSZO010000035">
    <property type="protein sequence ID" value="MFC7220499.1"/>
    <property type="molecule type" value="Genomic_DNA"/>
</dbReference>
<evidence type="ECO:0000313" key="3">
    <source>
        <dbReference type="EMBL" id="MFC7220499.1"/>
    </source>
</evidence>
<keyword evidence="4" id="KW-1185">Reference proteome</keyword>
<comment type="caution">
    <text evidence="3">The sequence shown here is derived from an EMBL/GenBank/DDBJ whole genome shotgun (WGS) entry which is preliminary data.</text>
</comment>
<sequence>MTGRGNPPGGTPEGVPGSGDDEFRSLVFDESFVAAARLEEFSARERMSDHSPAVRRRRSTAPGAPRQAMVLVLLIAVAFGAAIYLGMRRPYQEEARQPVPALRSRIIALTAVEPVPGGPSADLFAHSPAARYRIGGAGYVLPRAGPTGHFGKEQVLDALTAAQEYLRASTVVPGVLTGRDVRSVRLQLNPGLLDQFDASLEQPADDGAHAATAWMIRFDPRRVELADQGVRVDGTITYSEPDSAHLEVTGDHTVVYALRRAGAPDAGAARERASLLTVHRVVRMRFDREDLRTKQLQLTDVQLTAGPLPCTADRADRLRPLLAGERAQPVGTDPYARGGEKAAAVCGALAPGAQPSLPEPGP</sequence>
<evidence type="ECO:0000313" key="4">
    <source>
        <dbReference type="Proteomes" id="UP001596413"/>
    </source>
</evidence>
<keyword evidence="2" id="KW-0472">Membrane</keyword>
<keyword evidence="2" id="KW-1133">Transmembrane helix</keyword>
<proteinExistence type="predicted"/>
<name>A0ABW2GN42_9ACTN</name>
<feature type="compositionally biased region" description="Gly residues" evidence="1">
    <location>
        <begin position="1"/>
        <end position="12"/>
    </location>
</feature>
<feature type="transmembrane region" description="Helical" evidence="2">
    <location>
        <begin position="68"/>
        <end position="87"/>
    </location>
</feature>
<dbReference type="Proteomes" id="UP001596413">
    <property type="component" value="Unassembled WGS sequence"/>
</dbReference>
<protein>
    <submittedName>
        <fullName evidence="3">Uncharacterized protein</fullName>
    </submittedName>
</protein>
<accession>A0ABW2GN42</accession>
<gene>
    <name evidence="3" type="ORF">ACFQLX_20385</name>
</gene>
<feature type="region of interest" description="Disordered" evidence="1">
    <location>
        <begin position="1"/>
        <end position="22"/>
    </location>
</feature>
<evidence type="ECO:0000256" key="1">
    <source>
        <dbReference type="SAM" id="MobiDB-lite"/>
    </source>
</evidence>
<dbReference type="RefSeq" id="WP_386417209.1">
    <property type="nucleotide sequence ID" value="NZ_JBHSZO010000035.1"/>
</dbReference>
<keyword evidence="2" id="KW-0812">Transmembrane</keyword>
<organism evidence="3 4">
    <name type="scientific">Streptomyces polyrhachis</name>
    <dbReference type="NCBI Taxonomy" id="1282885"/>
    <lineage>
        <taxon>Bacteria</taxon>
        <taxon>Bacillati</taxon>
        <taxon>Actinomycetota</taxon>
        <taxon>Actinomycetes</taxon>
        <taxon>Kitasatosporales</taxon>
        <taxon>Streptomycetaceae</taxon>
        <taxon>Streptomyces</taxon>
    </lineage>
</organism>